<organism evidence="5 6">
    <name type="scientific">Candidatus Nitrosymbiomonas proteolyticus</name>
    <dbReference type="NCBI Taxonomy" id="2608984"/>
    <lineage>
        <taxon>Bacteria</taxon>
        <taxon>Bacillati</taxon>
        <taxon>Armatimonadota</taxon>
        <taxon>Armatimonadota incertae sedis</taxon>
        <taxon>Candidatus Nitrosymbiomonas</taxon>
    </lineage>
</organism>
<dbReference type="Pfam" id="PF13899">
    <property type="entry name" value="Thioredoxin_7"/>
    <property type="match status" value="1"/>
</dbReference>
<reference evidence="5" key="1">
    <citation type="journal article" name="DNA Res.">
        <title>The physiological potential of anammox bacteria as revealed by their core genome structure.</title>
        <authorList>
            <person name="Okubo T."/>
            <person name="Toyoda A."/>
            <person name="Fukuhara K."/>
            <person name="Uchiyama I."/>
            <person name="Harigaya Y."/>
            <person name="Kuroiwa M."/>
            <person name="Suzuki T."/>
            <person name="Murakami Y."/>
            <person name="Suwa Y."/>
            <person name="Takami H."/>
        </authorList>
    </citation>
    <scope>NUCLEOTIDE SEQUENCE</scope>
    <source>
        <strain evidence="5">317325-2</strain>
    </source>
</reference>
<evidence type="ECO:0000313" key="5">
    <source>
        <dbReference type="EMBL" id="BBO23571.1"/>
    </source>
</evidence>
<evidence type="ECO:0000259" key="4">
    <source>
        <dbReference type="PROSITE" id="PS51352"/>
    </source>
</evidence>
<dbReference type="AlphaFoldDB" id="A0A809S9D7"/>
<dbReference type="PANTHER" id="PTHR15337:SF11">
    <property type="entry name" value="THIOREDOXIN DOMAIN-CONTAINING PROTEIN"/>
    <property type="match status" value="1"/>
</dbReference>
<sequence>MKTTTIVLSLAGLALLLLGCASEPTAKADSAPVGATKGEGASNASLDKPVIIDDSASGDSGGTSAAGGESKWLTSLEQGMIAAKRDGKPMLVDFYADWCGPCKQYKSDVFPTAEFKKAAEDYILVMINVDNQPEVASRYKIEGIPDIRVLDAKGDVVDQLVGFGGSDPLLAMMSKNAKS</sequence>
<dbReference type="InterPro" id="IPR051099">
    <property type="entry name" value="AGR/TXD"/>
</dbReference>
<dbReference type="InterPro" id="IPR017937">
    <property type="entry name" value="Thioredoxin_CS"/>
</dbReference>
<protein>
    <submittedName>
        <fullName evidence="5">Thioredoxin TrxA</fullName>
    </submittedName>
</protein>
<dbReference type="CDD" id="cd02947">
    <property type="entry name" value="TRX_family"/>
    <property type="match status" value="1"/>
</dbReference>
<keyword evidence="1 3" id="KW-0732">Signal</keyword>
<evidence type="ECO:0000256" key="2">
    <source>
        <dbReference type="SAM" id="MobiDB-lite"/>
    </source>
</evidence>
<dbReference type="InterPro" id="IPR013766">
    <property type="entry name" value="Thioredoxin_domain"/>
</dbReference>
<dbReference type="EMBL" id="AP021858">
    <property type="protein sequence ID" value="BBO23571.1"/>
    <property type="molecule type" value="Genomic_DNA"/>
</dbReference>
<accession>A0A809S9D7</accession>
<dbReference type="SUPFAM" id="SSF52833">
    <property type="entry name" value="Thioredoxin-like"/>
    <property type="match status" value="1"/>
</dbReference>
<name>A0A809S9D7_9BACT</name>
<evidence type="ECO:0000256" key="1">
    <source>
        <dbReference type="ARBA" id="ARBA00022729"/>
    </source>
</evidence>
<dbReference type="PANTHER" id="PTHR15337">
    <property type="entry name" value="ANTERIOR GRADIENT PROTEIN-RELATED"/>
    <property type="match status" value="1"/>
</dbReference>
<feature type="signal peptide" evidence="3">
    <location>
        <begin position="1"/>
        <end position="28"/>
    </location>
</feature>
<feature type="region of interest" description="Disordered" evidence="2">
    <location>
        <begin position="26"/>
        <end position="45"/>
    </location>
</feature>
<dbReference type="PROSITE" id="PS51257">
    <property type="entry name" value="PROKAR_LIPOPROTEIN"/>
    <property type="match status" value="1"/>
</dbReference>
<evidence type="ECO:0000313" key="6">
    <source>
        <dbReference type="Proteomes" id="UP000662873"/>
    </source>
</evidence>
<dbReference type="PROSITE" id="PS51352">
    <property type="entry name" value="THIOREDOXIN_2"/>
    <property type="match status" value="1"/>
</dbReference>
<dbReference type="InterPro" id="IPR036249">
    <property type="entry name" value="Thioredoxin-like_sf"/>
</dbReference>
<dbReference type="Gene3D" id="3.40.30.10">
    <property type="entry name" value="Glutaredoxin"/>
    <property type="match status" value="1"/>
</dbReference>
<dbReference type="KEGG" id="npy:NPRO_11660"/>
<gene>
    <name evidence="5" type="ORF">NPRO_11660</name>
</gene>
<dbReference type="Proteomes" id="UP000662873">
    <property type="component" value="Chromosome"/>
</dbReference>
<dbReference type="PROSITE" id="PS00194">
    <property type="entry name" value="THIOREDOXIN_1"/>
    <property type="match status" value="1"/>
</dbReference>
<proteinExistence type="predicted"/>
<feature type="chain" id="PRO_5035306751" evidence="3">
    <location>
        <begin position="29"/>
        <end position="179"/>
    </location>
</feature>
<evidence type="ECO:0000256" key="3">
    <source>
        <dbReference type="SAM" id="SignalP"/>
    </source>
</evidence>
<feature type="domain" description="Thioredoxin" evidence="4">
    <location>
        <begin position="35"/>
        <end position="178"/>
    </location>
</feature>